<dbReference type="Pfam" id="PF02836">
    <property type="entry name" value="Glyco_hydro_2_C"/>
    <property type="match status" value="1"/>
</dbReference>
<dbReference type="InterPro" id="IPR006103">
    <property type="entry name" value="Glyco_hydro_2_cat"/>
</dbReference>
<dbReference type="PANTHER" id="PTHR10066:SF67">
    <property type="entry name" value="BETA-GLUCURONIDASE"/>
    <property type="match status" value="1"/>
</dbReference>
<evidence type="ECO:0000256" key="1">
    <source>
        <dbReference type="ARBA" id="ARBA00007401"/>
    </source>
</evidence>
<dbReference type="Gene3D" id="3.20.20.80">
    <property type="entry name" value="Glycosidases"/>
    <property type="match status" value="1"/>
</dbReference>
<accession>A0A921LN51</accession>
<name>A0A921LN51_9FIRM</name>
<dbReference type="PANTHER" id="PTHR10066">
    <property type="entry name" value="BETA-GLUCURONIDASE"/>
    <property type="match status" value="1"/>
</dbReference>
<dbReference type="InterPro" id="IPR017853">
    <property type="entry name" value="GH"/>
</dbReference>
<dbReference type="AlphaFoldDB" id="A0A921LN51"/>
<proteinExistence type="inferred from homology"/>
<dbReference type="SUPFAM" id="SSF51445">
    <property type="entry name" value="(Trans)glycosidases"/>
    <property type="match status" value="1"/>
</dbReference>
<dbReference type="GO" id="GO:0005975">
    <property type="term" value="P:carbohydrate metabolic process"/>
    <property type="evidence" value="ECO:0007669"/>
    <property type="project" value="InterPro"/>
</dbReference>
<comment type="caution">
    <text evidence="4">The sequence shown here is derived from an EMBL/GenBank/DDBJ whole genome shotgun (WGS) entry which is preliminary data.</text>
</comment>
<comment type="similarity">
    <text evidence="1">Belongs to the glycosyl hydrolase 2 family.</text>
</comment>
<feature type="region of interest" description="Disordered" evidence="2">
    <location>
        <begin position="1"/>
        <end position="21"/>
    </location>
</feature>
<evidence type="ECO:0000259" key="3">
    <source>
        <dbReference type="Pfam" id="PF02836"/>
    </source>
</evidence>
<gene>
    <name evidence="4" type="ORF">K8V20_03280</name>
</gene>
<reference evidence="4" key="2">
    <citation type="submission" date="2021-09" db="EMBL/GenBank/DDBJ databases">
        <authorList>
            <person name="Gilroy R."/>
        </authorList>
    </citation>
    <scope>NUCLEOTIDE SEQUENCE</scope>
    <source>
        <strain evidence="4">ChiBcec21-2208</strain>
    </source>
</reference>
<dbReference type="GO" id="GO:0004566">
    <property type="term" value="F:beta-glucuronidase activity"/>
    <property type="evidence" value="ECO:0007669"/>
    <property type="project" value="TreeGrafter"/>
</dbReference>
<sequence>MERVHAARRQDRGAFQRQKDGRPMIFTEYGADTLPSEHKLPSVMWSQEYQNEYLDMNHRVFDSYDFVQGELVWNFADFQTTEGIMRANGNKKGIFTRQRQPKDAAFHFRARWTSLPIDYKG</sequence>
<protein>
    <recommendedName>
        <fullName evidence="3">Glycoside hydrolase family 2 catalytic domain-containing protein</fullName>
    </recommendedName>
</protein>
<evidence type="ECO:0000256" key="2">
    <source>
        <dbReference type="SAM" id="MobiDB-lite"/>
    </source>
</evidence>
<evidence type="ECO:0000313" key="4">
    <source>
        <dbReference type="EMBL" id="HJG27654.1"/>
    </source>
</evidence>
<feature type="domain" description="Glycoside hydrolase family 2 catalytic" evidence="3">
    <location>
        <begin position="17"/>
        <end position="115"/>
    </location>
</feature>
<dbReference type="GO" id="GO:0030246">
    <property type="term" value="F:carbohydrate binding"/>
    <property type="evidence" value="ECO:0007669"/>
    <property type="project" value="TreeGrafter"/>
</dbReference>
<reference evidence="4" key="1">
    <citation type="journal article" date="2021" name="PeerJ">
        <title>Extensive microbial diversity within the chicken gut microbiome revealed by metagenomics and culture.</title>
        <authorList>
            <person name="Gilroy R."/>
            <person name="Ravi A."/>
            <person name="Getino M."/>
            <person name="Pursley I."/>
            <person name="Horton D.L."/>
            <person name="Alikhan N.F."/>
            <person name="Baker D."/>
            <person name="Gharbi K."/>
            <person name="Hall N."/>
            <person name="Watson M."/>
            <person name="Adriaenssens E.M."/>
            <person name="Foster-Nyarko E."/>
            <person name="Jarju S."/>
            <person name="Secka A."/>
            <person name="Antonio M."/>
            <person name="Oren A."/>
            <person name="Chaudhuri R.R."/>
            <person name="La Ragione R."/>
            <person name="Hildebrand F."/>
            <person name="Pallen M.J."/>
        </authorList>
    </citation>
    <scope>NUCLEOTIDE SEQUENCE</scope>
    <source>
        <strain evidence="4">ChiBcec21-2208</strain>
    </source>
</reference>
<dbReference type="EMBL" id="DYVE01000083">
    <property type="protein sequence ID" value="HJG27654.1"/>
    <property type="molecule type" value="Genomic_DNA"/>
</dbReference>
<organism evidence="4 5">
    <name type="scientific">Subdoligranulum variabile</name>
    <dbReference type="NCBI Taxonomy" id="214851"/>
    <lineage>
        <taxon>Bacteria</taxon>
        <taxon>Bacillati</taxon>
        <taxon>Bacillota</taxon>
        <taxon>Clostridia</taxon>
        <taxon>Eubacteriales</taxon>
        <taxon>Oscillospiraceae</taxon>
        <taxon>Subdoligranulum</taxon>
    </lineage>
</organism>
<evidence type="ECO:0000313" key="5">
    <source>
        <dbReference type="Proteomes" id="UP000782880"/>
    </source>
</evidence>
<dbReference type="Proteomes" id="UP000782880">
    <property type="component" value="Unassembled WGS sequence"/>
</dbReference>
<dbReference type="GO" id="GO:0019391">
    <property type="term" value="P:glucuronoside catabolic process"/>
    <property type="evidence" value="ECO:0007669"/>
    <property type="project" value="TreeGrafter"/>
</dbReference>